<proteinExistence type="inferred from homology"/>
<dbReference type="KEGG" id="cwa:CwatDRAFT_0649"/>
<dbReference type="SUPFAM" id="SSF53383">
    <property type="entry name" value="PLP-dependent transferases"/>
    <property type="match status" value="1"/>
</dbReference>
<comment type="caution">
    <text evidence="8">The sequence shown here is derived from an EMBL/GenBank/DDBJ whole genome shotgun (WGS) entry which is preliminary data.</text>
</comment>
<dbReference type="EMBL" id="AADV02000216">
    <property type="protein sequence ID" value="EAM47851.1"/>
    <property type="molecule type" value="Genomic_DNA"/>
</dbReference>
<evidence type="ECO:0000256" key="3">
    <source>
        <dbReference type="ARBA" id="ARBA00022793"/>
    </source>
</evidence>
<dbReference type="Pfam" id="PF00282">
    <property type="entry name" value="Pyridoxal_deC"/>
    <property type="match status" value="1"/>
</dbReference>
<gene>
    <name evidence="8" type="ORF">CwatDRAFT_0649</name>
</gene>
<reference evidence="8" key="2">
    <citation type="submission" date="2005-06" db="EMBL/GenBank/DDBJ databases">
        <title>Sequencing of the draft genome and assembly of Crocosphaera watsonii WH 8501.</title>
        <authorList>
            <consortium name="US DOE Joint Genome Institute (JGI-PGF)"/>
            <person name="Copeland A."/>
            <person name="Lucas S."/>
            <person name="Lapidus A."/>
            <person name="Barry K."/>
            <person name="Detter C."/>
            <person name="Glavina T."/>
            <person name="Hammon N."/>
            <person name="Israni S."/>
            <person name="Pitluck S."/>
            <person name="Richardson P."/>
        </authorList>
    </citation>
    <scope>NUCLEOTIDE SEQUENCE [LARGE SCALE GENOMIC DNA]</scope>
    <source>
        <strain evidence="8">WH 8501</strain>
    </source>
</reference>
<dbReference type="InterPro" id="IPR015421">
    <property type="entry name" value="PyrdxlP-dep_Trfase_major"/>
</dbReference>
<dbReference type="Gene3D" id="3.90.1150.10">
    <property type="entry name" value="Aspartate Aminotransferase, domain 1"/>
    <property type="match status" value="1"/>
</dbReference>
<comment type="cofactor">
    <cofactor evidence="1 6 7">
        <name>pyridoxal 5'-phosphate</name>
        <dbReference type="ChEBI" id="CHEBI:597326"/>
    </cofactor>
</comment>
<keyword evidence="9" id="KW-1185">Reference proteome</keyword>
<keyword evidence="4 6" id="KW-0663">Pyridoxal phosphate</keyword>
<keyword evidence="3" id="KW-0210">Decarboxylase</keyword>
<evidence type="ECO:0000313" key="9">
    <source>
        <dbReference type="Proteomes" id="UP000003922"/>
    </source>
</evidence>
<dbReference type="GO" id="GO:0030170">
    <property type="term" value="F:pyridoxal phosphate binding"/>
    <property type="evidence" value="ECO:0007669"/>
    <property type="project" value="InterPro"/>
</dbReference>
<dbReference type="PANTHER" id="PTHR45677:SF8">
    <property type="entry name" value="CYSTEINE SULFINIC ACID DECARBOXYLASE"/>
    <property type="match status" value="1"/>
</dbReference>
<accession>Q4BVC3</accession>
<dbReference type="GO" id="GO:0019752">
    <property type="term" value="P:carboxylic acid metabolic process"/>
    <property type="evidence" value="ECO:0007669"/>
    <property type="project" value="InterPro"/>
</dbReference>
<evidence type="ECO:0000313" key="8">
    <source>
        <dbReference type="EMBL" id="EAM47851.1"/>
    </source>
</evidence>
<evidence type="ECO:0000256" key="7">
    <source>
        <dbReference type="RuleBase" id="RU000382"/>
    </source>
</evidence>
<dbReference type="InterPro" id="IPR015424">
    <property type="entry name" value="PyrdxlP-dep_Trfase"/>
</dbReference>
<organism evidence="8 9">
    <name type="scientific">Crocosphaera watsonii WH 8501</name>
    <dbReference type="NCBI Taxonomy" id="165597"/>
    <lineage>
        <taxon>Bacteria</taxon>
        <taxon>Bacillati</taxon>
        <taxon>Cyanobacteriota</taxon>
        <taxon>Cyanophyceae</taxon>
        <taxon>Oscillatoriophycideae</taxon>
        <taxon>Chroococcales</taxon>
        <taxon>Aphanothecaceae</taxon>
        <taxon>Crocosphaera</taxon>
    </lineage>
</organism>
<keyword evidence="5 7" id="KW-0456">Lyase</keyword>
<dbReference type="GO" id="GO:0004058">
    <property type="term" value="F:aromatic-L-amino-acid decarboxylase activity"/>
    <property type="evidence" value="ECO:0007669"/>
    <property type="project" value="UniProtKB-ARBA"/>
</dbReference>
<evidence type="ECO:0000256" key="1">
    <source>
        <dbReference type="ARBA" id="ARBA00001933"/>
    </source>
</evidence>
<reference evidence="8" key="1">
    <citation type="submission" date="2004-02" db="EMBL/GenBank/DDBJ databases">
        <authorList>
            <consortium name="DOE Joint Genome Institute"/>
        </authorList>
    </citation>
    <scope>NUCLEOTIDE SEQUENCE [LARGE SCALE GENOMIC DNA]</scope>
    <source>
        <strain evidence="8">WH 8501</strain>
    </source>
</reference>
<dbReference type="GO" id="GO:0005737">
    <property type="term" value="C:cytoplasm"/>
    <property type="evidence" value="ECO:0007669"/>
    <property type="project" value="TreeGrafter"/>
</dbReference>
<dbReference type="PANTHER" id="PTHR45677">
    <property type="entry name" value="GLUTAMATE DECARBOXYLASE-RELATED"/>
    <property type="match status" value="1"/>
</dbReference>
<protein>
    <submittedName>
        <fullName evidence="8">Pyridoxal-dependent decarboxylase</fullName>
    </submittedName>
</protein>
<sequence length="554" mass="63194">MISEFYQFYLAAMNDFSEQIAALSPSEAMNSEQRSQPTRENQIKAEKISTEQRILQYFKPEEIQRGTFTQPDISLDALAQQFKRSELPTYPITVDDYYRQLFQEVLPYAIDTGSPTYIGHMTSALPDFLHDMSKLISKLNQNLVKIETSKSLLFLEREAIAMLHRLVYNFSEEFYTENIQQKNRNLGIVTTGGTTANISALLCARNAGLLSKENSTELLKESLYKVLSKKGYEDMVIIGSRLMHYSLNKAASILGLGTDNIIFVDNNSEGKLNCKQLEEKIQECQENRLFILALIGIAGTTETGQIDPLWKLGEIAEKYNIHFHVDGSWGVPTIFSDKHKGKLKGIEKADSVTICGHKQLYLPQGISICLFKDPQLLNYAATTARYQAQQDTYDLGRFTIEGSRSALSLCLHGALHIIGKKGYEMLIEQGIYQAQYFARKIDKLKSFELILEPTLNIVNYRYIPDYLRDKLRKKMLTNAEIERLNQINQEIQQEQFEQGKTFVSKTILFDPKYSKKIIVFRTVLSNPNTTATDLDNVLEDQLRIVDKIQRTKGG</sequence>
<name>Q4BVC3_CROWT</name>
<dbReference type="Proteomes" id="UP000003922">
    <property type="component" value="Unassembled WGS sequence"/>
</dbReference>
<dbReference type="InterPro" id="IPR015422">
    <property type="entry name" value="PyrdxlP-dep_Trfase_small"/>
</dbReference>
<reference evidence="8" key="3">
    <citation type="submission" date="2016-12" db="EMBL/GenBank/DDBJ databases">
        <title>Annotation of the draft genome assembly of Crocosphaera watsonii WH 8501.</title>
        <authorList>
            <consortium name="US DOE Joint Genome Institute (JGI-ORNL)"/>
            <person name="Larimer F."/>
            <person name="Land M."/>
        </authorList>
    </citation>
    <scope>NUCLEOTIDE SEQUENCE</scope>
    <source>
        <strain evidence="8">WH 8501</strain>
    </source>
</reference>
<dbReference type="Gene3D" id="3.40.640.10">
    <property type="entry name" value="Type I PLP-dependent aspartate aminotransferase-like (Major domain)"/>
    <property type="match status" value="1"/>
</dbReference>
<dbReference type="AlphaFoldDB" id="Q4BVC3"/>
<evidence type="ECO:0000256" key="5">
    <source>
        <dbReference type="ARBA" id="ARBA00023239"/>
    </source>
</evidence>
<evidence type="ECO:0000256" key="6">
    <source>
        <dbReference type="PIRSR" id="PIRSR602129-50"/>
    </source>
</evidence>
<evidence type="ECO:0000256" key="2">
    <source>
        <dbReference type="ARBA" id="ARBA00009533"/>
    </source>
</evidence>
<dbReference type="InterPro" id="IPR002129">
    <property type="entry name" value="PyrdxlP-dep_de-COase"/>
</dbReference>
<evidence type="ECO:0000256" key="4">
    <source>
        <dbReference type="ARBA" id="ARBA00022898"/>
    </source>
</evidence>
<feature type="modified residue" description="N6-(pyridoxal phosphate)lysine" evidence="6">
    <location>
        <position position="358"/>
    </location>
</feature>
<comment type="similarity">
    <text evidence="2 7">Belongs to the group II decarboxylase family.</text>
</comment>